<keyword evidence="2" id="KW-1185">Reference proteome</keyword>
<name>A0A8S1TX00_9CILI</name>
<accession>A0A8S1TX00</accession>
<dbReference type="GO" id="GO:0016567">
    <property type="term" value="P:protein ubiquitination"/>
    <property type="evidence" value="ECO:0007669"/>
    <property type="project" value="TreeGrafter"/>
</dbReference>
<dbReference type="InterPro" id="IPR045194">
    <property type="entry name" value="MGRN1/RNF157-like"/>
</dbReference>
<organism evidence="1 2">
    <name type="scientific">Paramecium pentaurelia</name>
    <dbReference type="NCBI Taxonomy" id="43138"/>
    <lineage>
        <taxon>Eukaryota</taxon>
        <taxon>Sar</taxon>
        <taxon>Alveolata</taxon>
        <taxon>Ciliophora</taxon>
        <taxon>Intramacronucleata</taxon>
        <taxon>Oligohymenophorea</taxon>
        <taxon>Peniculida</taxon>
        <taxon>Parameciidae</taxon>
        <taxon>Paramecium</taxon>
    </lineage>
</organism>
<dbReference type="GO" id="GO:0005737">
    <property type="term" value="C:cytoplasm"/>
    <property type="evidence" value="ECO:0007669"/>
    <property type="project" value="TreeGrafter"/>
</dbReference>
<protein>
    <submittedName>
        <fullName evidence="1">Uncharacterized protein</fullName>
    </submittedName>
</protein>
<evidence type="ECO:0000313" key="1">
    <source>
        <dbReference type="EMBL" id="CAD8157345.1"/>
    </source>
</evidence>
<dbReference type="AlphaFoldDB" id="A0A8S1TX00"/>
<proteinExistence type="predicted"/>
<dbReference type="PANTHER" id="PTHR22996">
    <property type="entry name" value="MAHOGUNIN"/>
    <property type="match status" value="1"/>
</dbReference>
<dbReference type="PANTHER" id="PTHR22996:SF0">
    <property type="entry name" value="RE60872P-RELATED"/>
    <property type="match status" value="1"/>
</dbReference>
<dbReference type="Pfam" id="PF13920">
    <property type="entry name" value="zf-C3HC4_3"/>
    <property type="match status" value="1"/>
</dbReference>
<dbReference type="GO" id="GO:0008270">
    <property type="term" value="F:zinc ion binding"/>
    <property type="evidence" value="ECO:0007669"/>
    <property type="project" value="UniProtKB-KW"/>
</dbReference>
<dbReference type="EMBL" id="CAJJDO010000030">
    <property type="protein sequence ID" value="CAD8157345.1"/>
    <property type="molecule type" value="Genomic_DNA"/>
</dbReference>
<sequence>MRNNHITDNNQSVQHLINDPNCTLRFILKQSIVNTLGSSIINIKLRSTSNQIQIQCQSQKSYTQTKQYLYQSGFHKNGIYRIQDFRYKIDVRNYQIEFVFECLEPMILKIYLLAVEIINNEFIIQNVNAFLIRNIPFQTCYNLEYKNQEKRQYPLIIEILLIYIKNIGKIGKIIILILFFKLNQNDIQLETLEIKIQKNDKAYTVRDIYGGQKDYNKNYVICLINKVNKLILPCKHMSLCQTCCQGLKERSQKCSIFRTRITSFRIIMRGQ</sequence>
<comment type="caution">
    <text evidence="1">The sequence shown here is derived from an EMBL/GenBank/DDBJ whole genome shotgun (WGS) entry which is preliminary data.</text>
</comment>
<dbReference type="OrthoDB" id="27896at2759"/>
<gene>
    <name evidence="1" type="ORF">PPENT_87.1.T0300105</name>
</gene>
<reference evidence="1" key="1">
    <citation type="submission" date="2021-01" db="EMBL/GenBank/DDBJ databases">
        <authorList>
            <consortium name="Genoscope - CEA"/>
            <person name="William W."/>
        </authorList>
    </citation>
    <scope>NUCLEOTIDE SEQUENCE</scope>
</reference>
<evidence type="ECO:0000313" key="2">
    <source>
        <dbReference type="Proteomes" id="UP000689195"/>
    </source>
</evidence>
<dbReference type="GO" id="GO:0061630">
    <property type="term" value="F:ubiquitin protein ligase activity"/>
    <property type="evidence" value="ECO:0007669"/>
    <property type="project" value="UniProtKB-EC"/>
</dbReference>
<dbReference type="Proteomes" id="UP000689195">
    <property type="component" value="Unassembled WGS sequence"/>
</dbReference>